<evidence type="ECO:0000313" key="1">
    <source>
        <dbReference type="EMBL" id="PIR98159.1"/>
    </source>
</evidence>
<dbReference type="EMBL" id="PFAH01000002">
    <property type="protein sequence ID" value="PIR98159.1"/>
    <property type="molecule type" value="Genomic_DNA"/>
</dbReference>
<accession>A0A2H0VIH6</accession>
<dbReference type="AlphaFoldDB" id="A0A2H0VIH6"/>
<sequence length="157" mass="17620">MSKLDDVFKLEEDDLEKGYRGLAKSETEEDKKGREAMINLSAEAFMDEGQEGREELLVRAERAVDKLLSSIGDDTSLKEIEELTESTLKEVQGILESAVSEGRVGISDATTIWGAFLEKMSVGHPALYVRELIKKSFRQKHAPLSIMNRFSEIAPRE</sequence>
<dbReference type="Proteomes" id="UP000231466">
    <property type="component" value="Unassembled WGS sequence"/>
</dbReference>
<gene>
    <name evidence="1" type="ORF">COT89_00390</name>
</gene>
<name>A0A2H0VIH6_9BACT</name>
<organism evidence="1 2">
    <name type="scientific">Candidatus Colwellbacteria bacterium CG10_big_fil_rev_8_21_14_0_10_42_22</name>
    <dbReference type="NCBI Taxonomy" id="1974540"/>
    <lineage>
        <taxon>Bacteria</taxon>
        <taxon>Candidatus Colwelliibacteriota</taxon>
    </lineage>
</organism>
<proteinExistence type="predicted"/>
<reference evidence="2" key="1">
    <citation type="submission" date="2017-09" db="EMBL/GenBank/DDBJ databases">
        <title>Depth-based differentiation of microbial function through sediment-hosted aquifers and enrichment of novel symbionts in the deep terrestrial subsurface.</title>
        <authorList>
            <person name="Probst A.J."/>
            <person name="Ladd B."/>
            <person name="Jarett J.K."/>
            <person name="Geller-Mcgrath D.E."/>
            <person name="Sieber C.M.K."/>
            <person name="Emerson J.B."/>
            <person name="Anantharaman K."/>
            <person name="Thomas B.C."/>
            <person name="Malmstrom R."/>
            <person name="Stieglmeier M."/>
            <person name="Klingl A."/>
            <person name="Woyke T."/>
            <person name="Ryan C.M."/>
            <person name="Banfield J.F."/>
        </authorList>
    </citation>
    <scope>NUCLEOTIDE SEQUENCE [LARGE SCALE GENOMIC DNA]</scope>
</reference>
<evidence type="ECO:0000313" key="2">
    <source>
        <dbReference type="Proteomes" id="UP000231466"/>
    </source>
</evidence>
<comment type="caution">
    <text evidence="1">The sequence shown here is derived from an EMBL/GenBank/DDBJ whole genome shotgun (WGS) entry which is preliminary data.</text>
</comment>
<protein>
    <submittedName>
        <fullName evidence="1">Uncharacterized protein</fullName>
    </submittedName>
</protein>